<proteinExistence type="predicted"/>
<evidence type="ECO:0000313" key="1">
    <source>
        <dbReference type="EMBL" id="RLK49361.1"/>
    </source>
</evidence>
<name>A0A498CAQ2_9MICO</name>
<organism evidence="1 2">
    <name type="scientific">Microbacterium telephonicum</name>
    <dbReference type="NCBI Taxonomy" id="1714841"/>
    <lineage>
        <taxon>Bacteria</taxon>
        <taxon>Bacillati</taxon>
        <taxon>Actinomycetota</taxon>
        <taxon>Actinomycetes</taxon>
        <taxon>Micrococcales</taxon>
        <taxon>Microbacteriaceae</taxon>
        <taxon>Microbacterium</taxon>
    </lineage>
</organism>
<keyword evidence="2" id="KW-1185">Reference proteome</keyword>
<dbReference type="RefSeq" id="WP_121058516.1">
    <property type="nucleotide sequence ID" value="NZ_RCDB01000002.1"/>
</dbReference>
<accession>A0A498CAQ2</accession>
<dbReference type="EMBL" id="RCDB01000002">
    <property type="protein sequence ID" value="RLK49361.1"/>
    <property type="molecule type" value="Genomic_DNA"/>
</dbReference>
<gene>
    <name evidence="1" type="ORF">C7474_1506</name>
</gene>
<comment type="caution">
    <text evidence="1">The sequence shown here is derived from an EMBL/GenBank/DDBJ whole genome shotgun (WGS) entry which is preliminary data.</text>
</comment>
<dbReference type="Proteomes" id="UP000273158">
    <property type="component" value="Unassembled WGS sequence"/>
</dbReference>
<reference evidence="1 2" key="1">
    <citation type="journal article" date="2015" name="Stand. Genomic Sci.">
        <title>Genomic Encyclopedia of Bacterial and Archaeal Type Strains, Phase III: the genomes of soil and plant-associated and newly described type strains.</title>
        <authorList>
            <person name="Whitman W.B."/>
            <person name="Woyke T."/>
            <person name="Klenk H.P."/>
            <person name="Zhou Y."/>
            <person name="Lilburn T.G."/>
            <person name="Beck B.J."/>
            <person name="De Vos P."/>
            <person name="Vandamme P."/>
            <person name="Eisen J.A."/>
            <person name="Garrity G."/>
            <person name="Hugenholtz P."/>
            <person name="Kyrpides N.C."/>
        </authorList>
    </citation>
    <scope>NUCLEOTIDE SEQUENCE [LARGE SCALE GENOMIC DNA]</scope>
    <source>
        <strain evidence="1 2">S2T63</strain>
    </source>
</reference>
<dbReference type="AlphaFoldDB" id="A0A498CAQ2"/>
<sequence length="85" mass="9819">MNTTLLAPQRTAAPPERLPLEPLQTRTLRTRPLDRLALRVALTLLLWSTRPETDRVLLSRAHDATVARENRERAWRDAAHRLPTH</sequence>
<evidence type="ECO:0000313" key="2">
    <source>
        <dbReference type="Proteomes" id="UP000273158"/>
    </source>
</evidence>
<protein>
    <submittedName>
        <fullName evidence="1">Uncharacterized protein</fullName>
    </submittedName>
</protein>